<dbReference type="Proteomes" id="UP001162501">
    <property type="component" value="Chromosome 26"/>
</dbReference>
<proteinExistence type="predicted"/>
<organism evidence="1 2">
    <name type="scientific">Rangifer tarandus platyrhynchus</name>
    <name type="common">Svalbard reindeer</name>
    <dbReference type="NCBI Taxonomy" id="3082113"/>
    <lineage>
        <taxon>Eukaryota</taxon>
        <taxon>Metazoa</taxon>
        <taxon>Chordata</taxon>
        <taxon>Craniata</taxon>
        <taxon>Vertebrata</taxon>
        <taxon>Euteleostomi</taxon>
        <taxon>Mammalia</taxon>
        <taxon>Eutheria</taxon>
        <taxon>Laurasiatheria</taxon>
        <taxon>Artiodactyla</taxon>
        <taxon>Ruminantia</taxon>
        <taxon>Pecora</taxon>
        <taxon>Cervidae</taxon>
        <taxon>Odocoileinae</taxon>
        <taxon>Rangifer</taxon>
    </lineage>
</organism>
<evidence type="ECO:0000313" key="1">
    <source>
        <dbReference type="EMBL" id="CAN0348335.1"/>
    </source>
</evidence>
<gene>
    <name evidence="1" type="ORF">MRATA1EN22A_LOCUS16208</name>
</gene>
<sequence length="383" mass="40178">MPRPPSGAAAPSSPRGRGAQRQREIVPPPALGSEAPPWGSGVLRARRALWWTQEPQAALSACGASRLLQQVRGRATAASPPPPLTGEPRGGSDRLLGTSGCPEPSPEACRAGWVAWGRERPALPSAPPPHGTAAGRSSELLRSLGPQDTPREGAFSTGAERRWQGKDGPPASVAVGRKGNLPAAQTRRRAPAASKASLHLTVTPASAARTKSLSMTAAARDCEDRPGPGASRAQRPGTPRQDCAWLTPLPTALAPGPGQAASQHLPDTPRRARTHHTRAHRTPRSLGHVTGRIARGHHHNWTRDFRRRRLLPLALRLRRSAQGLGLGPPADALRRGSFLQGGTRVPGAGSVASTGACDSAEETVLRKAELCLKSEPTGNALQA</sequence>
<name>A0AC59ZBB9_RANTA</name>
<reference evidence="1" key="1">
    <citation type="submission" date="2023-05" db="EMBL/GenBank/DDBJ databases">
        <authorList>
            <consortium name="ELIXIR-Norway"/>
        </authorList>
    </citation>
    <scope>NUCLEOTIDE SEQUENCE</scope>
</reference>
<evidence type="ECO:0000313" key="2">
    <source>
        <dbReference type="Proteomes" id="UP001162501"/>
    </source>
</evidence>
<protein>
    <submittedName>
        <fullName evidence="1">Uncharacterized protein</fullName>
    </submittedName>
</protein>
<reference evidence="1" key="2">
    <citation type="submission" date="2025-03" db="EMBL/GenBank/DDBJ databases">
        <authorList>
            <consortium name="ELIXIR-Norway"/>
            <consortium name="Elixir Norway"/>
        </authorList>
    </citation>
    <scope>NUCLEOTIDE SEQUENCE</scope>
</reference>
<accession>A0AC59ZBB9</accession>
<dbReference type="EMBL" id="OX596110">
    <property type="protein sequence ID" value="CAN0348335.1"/>
    <property type="molecule type" value="Genomic_DNA"/>
</dbReference>